<comment type="pathway">
    <text evidence="3">Phospholipid metabolism; CDP-diacylglycerol biosynthesis; CDP-diacylglycerol from sn-glycerol 3-phosphate: step 3/3.</text>
</comment>
<evidence type="ECO:0000256" key="1">
    <source>
        <dbReference type="ARBA" id="ARBA00001698"/>
    </source>
</evidence>
<feature type="transmembrane region" description="Helical" evidence="24">
    <location>
        <begin position="23"/>
        <end position="41"/>
    </location>
</feature>
<keyword evidence="11 24" id="KW-0812">Transmembrane</keyword>
<evidence type="ECO:0000313" key="25">
    <source>
        <dbReference type="EMBL" id="GAA0572180.1"/>
    </source>
</evidence>
<evidence type="ECO:0000256" key="18">
    <source>
        <dbReference type="ARBA" id="ARBA00029893"/>
    </source>
</evidence>
<dbReference type="Proteomes" id="UP001499951">
    <property type="component" value="Unassembled WGS sequence"/>
</dbReference>
<keyword evidence="16" id="KW-0594">Phospholipid biosynthesis</keyword>
<evidence type="ECO:0000256" key="3">
    <source>
        <dbReference type="ARBA" id="ARBA00005119"/>
    </source>
</evidence>
<evidence type="ECO:0000256" key="4">
    <source>
        <dbReference type="ARBA" id="ARBA00005189"/>
    </source>
</evidence>
<proteinExistence type="inferred from homology"/>
<feature type="transmembrane region" description="Helical" evidence="24">
    <location>
        <begin position="151"/>
        <end position="176"/>
    </location>
</feature>
<keyword evidence="8" id="KW-1003">Cell membrane</keyword>
<keyword evidence="26" id="KW-1185">Reference proteome</keyword>
<evidence type="ECO:0000256" key="17">
    <source>
        <dbReference type="ARBA" id="ARBA00023264"/>
    </source>
</evidence>
<keyword evidence="10" id="KW-0808">Transferase</keyword>
<comment type="caution">
    <text evidence="25">The sequence shown here is derived from an EMBL/GenBank/DDBJ whole genome shotgun (WGS) entry which is preliminary data.</text>
</comment>
<dbReference type="Pfam" id="PF01148">
    <property type="entry name" value="CTP_transf_1"/>
    <property type="match status" value="1"/>
</dbReference>
<reference evidence="25 26" key="1">
    <citation type="journal article" date="2019" name="Int. J. Syst. Evol. Microbiol.">
        <title>The Global Catalogue of Microorganisms (GCM) 10K type strain sequencing project: providing services to taxonomists for standard genome sequencing and annotation.</title>
        <authorList>
            <consortium name="The Broad Institute Genomics Platform"/>
            <consortium name="The Broad Institute Genome Sequencing Center for Infectious Disease"/>
            <person name="Wu L."/>
            <person name="Ma J."/>
        </authorList>
    </citation>
    <scope>NUCLEOTIDE SEQUENCE [LARGE SCALE GENOMIC DNA]</scope>
    <source>
        <strain evidence="25 26">JCM 15089</strain>
    </source>
</reference>
<gene>
    <name evidence="25" type="ORF">GCM10008942_21110</name>
</gene>
<evidence type="ECO:0000256" key="9">
    <source>
        <dbReference type="ARBA" id="ARBA00022516"/>
    </source>
</evidence>
<feature type="transmembrane region" description="Helical" evidence="24">
    <location>
        <begin position="221"/>
        <end position="241"/>
    </location>
</feature>
<evidence type="ECO:0000256" key="24">
    <source>
        <dbReference type="SAM" id="Phobius"/>
    </source>
</evidence>
<comment type="subcellular location">
    <subcellularLocation>
        <location evidence="2">Cell membrane</location>
        <topology evidence="2">Multi-pass membrane protein</topology>
    </subcellularLocation>
</comment>
<keyword evidence="17" id="KW-1208">Phospholipid metabolism</keyword>
<evidence type="ECO:0000256" key="13">
    <source>
        <dbReference type="ARBA" id="ARBA00022989"/>
    </source>
</evidence>
<evidence type="ECO:0000256" key="7">
    <source>
        <dbReference type="ARBA" id="ARBA00019373"/>
    </source>
</evidence>
<dbReference type="PANTHER" id="PTHR46382:SF1">
    <property type="entry name" value="PHOSPHATIDATE CYTIDYLYLTRANSFERASE"/>
    <property type="match status" value="1"/>
</dbReference>
<evidence type="ECO:0000256" key="6">
    <source>
        <dbReference type="ARBA" id="ARBA00012487"/>
    </source>
</evidence>
<dbReference type="EC" id="2.7.7.41" evidence="6"/>
<evidence type="ECO:0000256" key="8">
    <source>
        <dbReference type="ARBA" id="ARBA00022475"/>
    </source>
</evidence>
<evidence type="ECO:0000256" key="20">
    <source>
        <dbReference type="ARBA" id="ARBA00032253"/>
    </source>
</evidence>
<evidence type="ECO:0000256" key="2">
    <source>
        <dbReference type="ARBA" id="ARBA00004651"/>
    </source>
</evidence>
<keyword evidence="12 25" id="KW-0548">Nucleotidyltransferase</keyword>
<protein>
    <recommendedName>
        <fullName evidence="7">Phosphatidate cytidylyltransferase</fullName>
        <ecNumber evidence="6">2.7.7.41</ecNumber>
    </recommendedName>
    <alternativeName>
        <fullName evidence="20">CDP-DAG synthase</fullName>
    </alternativeName>
    <alternativeName>
        <fullName evidence="22">CDP-DG synthase</fullName>
    </alternativeName>
    <alternativeName>
        <fullName evidence="18">CDP-diacylglycerol synthase</fullName>
    </alternativeName>
    <alternativeName>
        <fullName evidence="21">CDP-diglyceride pyrophosphorylase</fullName>
    </alternativeName>
    <alternativeName>
        <fullName evidence="23">CDP-diglyceride synthase</fullName>
    </alternativeName>
    <alternativeName>
        <fullName evidence="19">CTP:phosphatidate cytidylyltransferase</fullName>
    </alternativeName>
</protein>
<dbReference type="EMBL" id="BAAADD010000005">
    <property type="protein sequence ID" value="GAA0572180.1"/>
    <property type="molecule type" value="Genomic_DNA"/>
</dbReference>
<evidence type="ECO:0000256" key="15">
    <source>
        <dbReference type="ARBA" id="ARBA00023136"/>
    </source>
</evidence>
<feature type="transmembrane region" description="Helical" evidence="24">
    <location>
        <begin position="99"/>
        <end position="117"/>
    </location>
</feature>
<evidence type="ECO:0000313" key="26">
    <source>
        <dbReference type="Proteomes" id="UP001499951"/>
    </source>
</evidence>
<feature type="transmembrane region" description="Helical" evidence="24">
    <location>
        <begin position="275"/>
        <end position="297"/>
    </location>
</feature>
<feature type="transmembrane region" description="Helical" evidence="24">
    <location>
        <begin position="76"/>
        <end position="93"/>
    </location>
</feature>
<dbReference type="GO" id="GO:0016779">
    <property type="term" value="F:nucleotidyltransferase activity"/>
    <property type="evidence" value="ECO:0007669"/>
    <property type="project" value="UniProtKB-KW"/>
</dbReference>
<evidence type="ECO:0000256" key="23">
    <source>
        <dbReference type="ARBA" id="ARBA00033406"/>
    </source>
</evidence>
<keyword evidence="9" id="KW-0444">Lipid biosynthesis</keyword>
<evidence type="ECO:0000256" key="22">
    <source>
        <dbReference type="ARBA" id="ARBA00032743"/>
    </source>
</evidence>
<comment type="similarity">
    <text evidence="5">Belongs to the CDS family.</text>
</comment>
<feature type="transmembrane region" description="Helical" evidence="24">
    <location>
        <begin position="188"/>
        <end position="209"/>
    </location>
</feature>
<organism evidence="25 26">
    <name type="scientific">Rhizomicrobium electricum</name>
    <dbReference type="NCBI Taxonomy" id="480070"/>
    <lineage>
        <taxon>Bacteria</taxon>
        <taxon>Pseudomonadati</taxon>
        <taxon>Pseudomonadota</taxon>
        <taxon>Alphaproteobacteria</taxon>
        <taxon>Micropepsales</taxon>
        <taxon>Micropepsaceae</taxon>
        <taxon>Rhizomicrobium</taxon>
    </lineage>
</organism>
<sequence length="298" mass="31681">MRKNGDSIAMAPGLKAVKFSRDWITRPFFAIVLGAAMVFAIFKGKPYLEIVAAVAALLAGREWHRLVGKGRFAAEYVTAAAMVSLSLGAFILWPRDQLLPLMILGTGAVAVYTVGLLRRNRPLWHAGGVLYLGLPSLAIIALHDYTPHGEWVLIGLFLIVWATDTGALVCGNLIGGPKLAPVLSPNKTWAGFVGGMISAAIAEAVFLVVLKTIVLNGRADWDLAAVGAAFGGSMAVIAHLGDLFESWAKRRFHVKDSGSMIPGHGGVLDRIDSTLATLVALAALVLLLKFDPLFGVFS</sequence>
<evidence type="ECO:0000256" key="19">
    <source>
        <dbReference type="ARBA" id="ARBA00031825"/>
    </source>
</evidence>
<keyword evidence="13 24" id="KW-1133">Transmembrane helix</keyword>
<name>A0ABN1EQS3_9PROT</name>
<dbReference type="RefSeq" id="WP_166934319.1">
    <property type="nucleotide sequence ID" value="NZ_BAAADD010000005.1"/>
</dbReference>
<evidence type="ECO:0000256" key="16">
    <source>
        <dbReference type="ARBA" id="ARBA00023209"/>
    </source>
</evidence>
<feature type="transmembrane region" description="Helical" evidence="24">
    <location>
        <begin position="129"/>
        <end position="145"/>
    </location>
</feature>
<evidence type="ECO:0000256" key="21">
    <source>
        <dbReference type="ARBA" id="ARBA00032396"/>
    </source>
</evidence>
<dbReference type="PANTHER" id="PTHR46382">
    <property type="entry name" value="PHOSPHATIDATE CYTIDYLYLTRANSFERASE"/>
    <property type="match status" value="1"/>
</dbReference>
<comment type="pathway">
    <text evidence="4">Lipid metabolism.</text>
</comment>
<evidence type="ECO:0000256" key="12">
    <source>
        <dbReference type="ARBA" id="ARBA00022695"/>
    </source>
</evidence>
<accession>A0ABN1EQS3</accession>
<evidence type="ECO:0000256" key="14">
    <source>
        <dbReference type="ARBA" id="ARBA00023098"/>
    </source>
</evidence>
<evidence type="ECO:0000256" key="10">
    <source>
        <dbReference type="ARBA" id="ARBA00022679"/>
    </source>
</evidence>
<evidence type="ECO:0000256" key="11">
    <source>
        <dbReference type="ARBA" id="ARBA00022692"/>
    </source>
</evidence>
<keyword evidence="14" id="KW-0443">Lipid metabolism</keyword>
<comment type="catalytic activity">
    <reaction evidence="1">
        <text>a 1,2-diacyl-sn-glycero-3-phosphate + CTP + H(+) = a CDP-1,2-diacyl-sn-glycerol + diphosphate</text>
        <dbReference type="Rhea" id="RHEA:16229"/>
        <dbReference type="ChEBI" id="CHEBI:15378"/>
        <dbReference type="ChEBI" id="CHEBI:33019"/>
        <dbReference type="ChEBI" id="CHEBI:37563"/>
        <dbReference type="ChEBI" id="CHEBI:58332"/>
        <dbReference type="ChEBI" id="CHEBI:58608"/>
        <dbReference type="EC" id="2.7.7.41"/>
    </reaction>
</comment>
<keyword evidence="15 24" id="KW-0472">Membrane</keyword>
<evidence type="ECO:0000256" key="5">
    <source>
        <dbReference type="ARBA" id="ARBA00010185"/>
    </source>
</evidence>